<dbReference type="SUPFAM" id="SSF143243">
    <property type="entry name" value="Nqo5-like"/>
    <property type="match status" value="1"/>
</dbReference>
<dbReference type="PANTHER" id="PTHR43485:SF1">
    <property type="entry name" value="FORMATE HYDROGENLYASE SUBUNIT 5-RELATED"/>
    <property type="match status" value="1"/>
</dbReference>
<dbReference type="InterPro" id="IPR037232">
    <property type="entry name" value="NADH_quin_OxRdtase_su_C/D-like"/>
</dbReference>
<dbReference type="GO" id="GO:0016151">
    <property type="term" value="F:nickel cation binding"/>
    <property type="evidence" value="ECO:0007669"/>
    <property type="project" value="InterPro"/>
</dbReference>
<dbReference type="InterPro" id="IPR001268">
    <property type="entry name" value="NADH_UbQ_OxRdtase_30kDa_su"/>
</dbReference>
<evidence type="ECO:0000259" key="4">
    <source>
        <dbReference type="Pfam" id="PF00329"/>
    </source>
</evidence>
<feature type="binding site" evidence="3">
    <location>
        <position position="231"/>
    </location>
    <ligand>
        <name>Ni(2+)</name>
        <dbReference type="ChEBI" id="CHEBI:49786"/>
    </ligand>
</feature>
<accession>A0A7C4BCC2</accession>
<evidence type="ECO:0000259" key="5">
    <source>
        <dbReference type="Pfam" id="PF00346"/>
    </source>
</evidence>
<feature type="binding site" evidence="3">
    <location>
        <position position="228"/>
    </location>
    <ligand>
        <name>Ni(2+)</name>
        <dbReference type="ChEBI" id="CHEBI:49786"/>
    </ligand>
</feature>
<dbReference type="GO" id="GO:0016651">
    <property type="term" value="F:oxidoreductase activity, acting on NAD(P)H"/>
    <property type="evidence" value="ECO:0007669"/>
    <property type="project" value="InterPro"/>
</dbReference>
<feature type="binding site" evidence="3">
    <location>
        <position position="484"/>
    </location>
    <ligand>
        <name>Mg(2+)</name>
        <dbReference type="ChEBI" id="CHEBI:18420"/>
    </ligand>
</feature>
<dbReference type="EMBL" id="DTFF01000039">
    <property type="protein sequence ID" value="HGI87575.1"/>
    <property type="molecule type" value="Genomic_DNA"/>
</dbReference>
<feature type="domain" description="NADH-quinone oxidoreductase subunit D" evidence="5">
    <location>
        <begin position="283"/>
        <end position="453"/>
    </location>
</feature>
<dbReference type="AlphaFoldDB" id="A0A7C4BCC2"/>
<keyword evidence="3" id="KW-0460">Magnesium</keyword>
<dbReference type="GO" id="GO:0051287">
    <property type="term" value="F:NAD binding"/>
    <property type="evidence" value="ECO:0007669"/>
    <property type="project" value="InterPro"/>
</dbReference>
<protein>
    <submittedName>
        <fullName evidence="6">Hydrogenase large subunit</fullName>
    </submittedName>
</protein>
<keyword evidence="1" id="KW-0560">Oxidoreductase</keyword>
<dbReference type="InterPro" id="IPR029014">
    <property type="entry name" value="NiFe-Hase_large"/>
</dbReference>
<keyword evidence="3" id="KW-0479">Metal-binding</keyword>
<feature type="binding site" evidence="3">
    <location>
        <position position="207"/>
    </location>
    <ligand>
        <name>Mg(2+)</name>
        <dbReference type="ChEBI" id="CHEBI:18420"/>
    </ligand>
</feature>
<reference evidence="6" key="1">
    <citation type="journal article" date="2020" name="mSystems">
        <title>Genome- and Community-Level Interaction Insights into Carbon Utilization and Element Cycling Functions of Hydrothermarchaeota in Hydrothermal Sediment.</title>
        <authorList>
            <person name="Zhou Z."/>
            <person name="Liu Y."/>
            <person name="Xu W."/>
            <person name="Pan J."/>
            <person name="Luo Z.H."/>
            <person name="Li M."/>
        </authorList>
    </citation>
    <scope>NUCLEOTIDE SEQUENCE [LARGE SCALE GENOMIC DNA]</scope>
    <source>
        <strain evidence="6">SpSt-732</strain>
    </source>
</reference>
<feature type="binding site" evidence="3">
    <location>
        <position position="520"/>
    </location>
    <ligand>
        <name>Fe cation</name>
        <dbReference type="ChEBI" id="CHEBI:24875"/>
    </ligand>
</feature>
<keyword evidence="2" id="KW-0520">NAD</keyword>
<dbReference type="InterPro" id="IPR052197">
    <property type="entry name" value="ComplexI_49kDa-like"/>
</dbReference>
<dbReference type="SUPFAM" id="SSF56762">
    <property type="entry name" value="HydB/Nqo4-like"/>
    <property type="match status" value="1"/>
</dbReference>
<dbReference type="Pfam" id="PF00374">
    <property type="entry name" value="NiFeSe_Hases"/>
    <property type="match status" value="1"/>
</dbReference>
<evidence type="ECO:0000256" key="3">
    <source>
        <dbReference type="PIRSR" id="PIRSR601501-1"/>
    </source>
</evidence>
<dbReference type="PROSITE" id="PS00535">
    <property type="entry name" value="COMPLEX1_49K"/>
    <property type="match status" value="1"/>
</dbReference>
<dbReference type="GO" id="GO:0008137">
    <property type="term" value="F:NADH dehydrogenase (ubiquinone) activity"/>
    <property type="evidence" value="ECO:0007669"/>
    <property type="project" value="InterPro"/>
</dbReference>
<dbReference type="InterPro" id="IPR001501">
    <property type="entry name" value="Ni-dep_hyd_lsu"/>
</dbReference>
<dbReference type="PANTHER" id="PTHR43485">
    <property type="entry name" value="HYDROGENASE-4 COMPONENT G"/>
    <property type="match status" value="1"/>
</dbReference>
<dbReference type="Pfam" id="PF00329">
    <property type="entry name" value="Complex1_30kDa"/>
    <property type="match status" value="1"/>
</dbReference>
<keyword evidence="3" id="KW-0408">Iron</keyword>
<feature type="binding site" evidence="3">
    <location>
        <position position="231"/>
    </location>
    <ligand>
        <name>Fe cation</name>
        <dbReference type="ChEBI" id="CHEBI:24875"/>
    </ligand>
</feature>
<feature type="domain" description="NADH:ubiquinone oxidoreductase 30kDa subunit" evidence="4">
    <location>
        <begin position="31"/>
        <end position="149"/>
    </location>
</feature>
<dbReference type="Gene3D" id="3.30.460.80">
    <property type="entry name" value="NADH:ubiquinone oxidoreductase, 30kDa subunit"/>
    <property type="match status" value="1"/>
</dbReference>
<evidence type="ECO:0000256" key="1">
    <source>
        <dbReference type="ARBA" id="ARBA00023002"/>
    </source>
</evidence>
<dbReference type="InterPro" id="IPR014029">
    <property type="entry name" value="NADH_UbQ_OxRdtase_49kDa_CS"/>
</dbReference>
<keyword evidence="3" id="KW-0533">Nickel</keyword>
<dbReference type="Pfam" id="PF00346">
    <property type="entry name" value="Complex1_49kDa"/>
    <property type="match status" value="1"/>
</dbReference>
<comment type="cofactor">
    <cofactor evidence="3">
        <name>Ni(2+)</name>
        <dbReference type="ChEBI" id="CHEBI:49786"/>
    </cofactor>
</comment>
<evidence type="ECO:0000313" key="6">
    <source>
        <dbReference type="EMBL" id="HGI87575.1"/>
    </source>
</evidence>
<dbReference type="InterPro" id="IPR001135">
    <property type="entry name" value="NADH_Q_OxRdtase_suD"/>
</dbReference>
<feature type="binding site" evidence="3">
    <location>
        <position position="517"/>
    </location>
    <ligand>
        <name>Ni(2+)</name>
        <dbReference type="ChEBI" id="CHEBI:49786"/>
    </ligand>
</feature>
<gene>
    <name evidence="6" type="primary">hycE</name>
    <name evidence="6" type="ORF">ENV14_04185</name>
</gene>
<proteinExistence type="predicted"/>
<comment type="caution">
    <text evidence="6">The sequence shown here is derived from an EMBL/GenBank/DDBJ whole genome shotgun (WGS) entry which is preliminary data.</text>
</comment>
<comment type="cofactor">
    <cofactor evidence="3">
        <name>Fe cation</name>
        <dbReference type="ChEBI" id="CHEBI:24875"/>
    </cofactor>
</comment>
<organism evidence="6">
    <name type="scientific">Ignisphaera aggregans</name>
    <dbReference type="NCBI Taxonomy" id="334771"/>
    <lineage>
        <taxon>Archaea</taxon>
        <taxon>Thermoproteota</taxon>
        <taxon>Thermoprotei</taxon>
        <taxon>Desulfurococcales</taxon>
        <taxon>Desulfurococcaceae</taxon>
        <taxon>Ignisphaera</taxon>
    </lineage>
</organism>
<name>A0A7C4BCC2_9CREN</name>
<dbReference type="Gene3D" id="1.10.645.10">
    <property type="entry name" value="Cytochrome-c3 Hydrogenase, chain B"/>
    <property type="match status" value="1"/>
</dbReference>
<dbReference type="GO" id="GO:0048038">
    <property type="term" value="F:quinone binding"/>
    <property type="evidence" value="ECO:0007669"/>
    <property type="project" value="InterPro"/>
</dbReference>
<sequence length="549" mass="61566">MSAGGVVKEIEGKVAELGGVVESITETAVLVEVPRERVRELAEWLYNSGAFLKTCAGVDERSINSKFALYHIFGLDEKGLDVVVKISGLEGEALPSIADAVPAAEWCELEARDMLGLRILGHEAKPRHVLPQDWPEGVYPLRKDVPYDYRPSGNAEKFSEELPREVGLPIGPYHPILHEPEYFELYVEGERVVDVFYRGFHVHRGIEKLAESQRFTYKTIPFLAERICGICGFVHSSCYVLAVERAAGIEVPERAQFIRSIVLEIERIHSHLLWLGIVAHILGYDAGFMHMWRIREPIMLLAELLTGSRKTYGINIVGGVRRDVDESKKKRALDVLKNVRDEYKKFVEVLTTVPEIVKRATGTGVLPKSDARALSVVGPTARGSGLKRDVRKDYPYFAYKHSSFKVPVYSEGDNLARLLVRVDEVFESISIVEQLLDALPKGPIAVESYEIPPLRKAVGAVEAPRGEDVHFIITGHGRPYRWRVRAPTYQNIPALKVMLRNTPLADAFLTIASIDPCFSCTDRAIVIRDVRSGSRRVVGLFEGRRYASR</sequence>
<evidence type="ECO:0000256" key="2">
    <source>
        <dbReference type="ARBA" id="ARBA00023027"/>
    </source>
</evidence>